<name>A0AA40BXW2_9PEZI</name>
<sequence length="147" mass="16122">MHLLFPLLPLLTLLATPSSSSPAPAPAPAAAATAKTLCKCRHNHASTTWKDITYSPAHVVQWLSDKGGGCYQGWKKDQNQRTICVEFHELDDGHGHGNANATEGAKKCIKKYSKDQEGWQMGNWKMPSSINCITGKGDWAVVKMFKE</sequence>
<evidence type="ECO:0000313" key="2">
    <source>
        <dbReference type="EMBL" id="KAK0617675.1"/>
    </source>
</evidence>
<gene>
    <name evidence="2" type="ORF">B0T14DRAFT_590507</name>
</gene>
<keyword evidence="3" id="KW-1185">Reference proteome</keyword>
<dbReference type="EMBL" id="JAULSU010000005">
    <property type="protein sequence ID" value="KAK0617675.1"/>
    <property type="molecule type" value="Genomic_DNA"/>
</dbReference>
<feature type="signal peptide" evidence="1">
    <location>
        <begin position="1"/>
        <end position="20"/>
    </location>
</feature>
<proteinExistence type="predicted"/>
<evidence type="ECO:0000256" key="1">
    <source>
        <dbReference type="SAM" id="SignalP"/>
    </source>
</evidence>
<keyword evidence="1" id="KW-0732">Signal</keyword>
<dbReference type="Proteomes" id="UP001175000">
    <property type="component" value="Unassembled WGS sequence"/>
</dbReference>
<comment type="caution">
    <text evidence="2">The sequence shown here is derived from an EMBL/GenBank/DDBJ whole genome shotgun (WGS) entry which is preliminary data.</text>
</comment>
<evidence type="ECO:0000313" key="3">
    <source>
        <dbReference type="Proteomes" id="UP001175000"/>
    </source>
</evidence>
<reference evidence="2" key="1">
    <citation type="submission" date="2023-06" db="EMBL/GenBank/DDBJ databases">
        <title>Genome-scale phylogeny and comparative genomics of the fungal order Sordariales.</title>
        <authorList>
            <consortium name="Lawrence Berkeley National Laboratory"/>
            <person name="Hensen N."/>
            <person name="Bonometti L."/>
            <person name="Westerberg I."/>
            <person name="Brannstrom I.O."/>
            <person name="Guillou S."/>
            <person name="Cros-Aarteil S."/>
            <person name="Calhoun S."/>
            <person name="Haridas S."/>
            <person name="Kuo A."/>
            <person name="Mondo S."/>
            <person name="Pangilinan J."/>
            <person name="Riley R."/>
            <person name="Labutti K."/>
            <person name="Andreopoulos B."/>
            <person name="Lipzen A."/>
            <person name="Chen C."/>
            <person name="Yanf M."/>
            <person name="Daum C."/>
            <person name="Ng V."/>
            <person name="Clum A."/>
            <person name="Steindorff A."/>
            <person name="Ohm R."/>
            <person name="Martin F."/>
            <person name="Silar P."/>
            <person name="Natvig D."/>
            <person name="Lalanne C."/>
            <person name="Gautier V."/>
            <person name="Ament-Velasquez S.L."/>
            <person name="Kruys A."/>
            <person name="Hutchinson M.I."/>
            <person name="Powell A.J."/>
            <person name="Barry K."/>
            <person name="Miller A.N."/>
            <person name="Grigoriev I.V."/>
            <person name="Debuchy R."/>
            <person name="Gladieux P."/>
            <person name="Thoren M.H."/>
            <person name="Johannesson H."/>
        </authorList>
    </citation>
    <scope>NUCLEOTIDE SEQUENCE</scope>
    <source>
        <strain evidence="2">CBS 606.72</strain>
    </source>
</reference>
<dbReference type="AlphaFoldDB" id="A0AA40BXW2"/>
<accession>A0AA40BXW2</accession>
<protein>
    <submittedName>
        <fullName evidence="2">Uncharacterized protein</fullName>
    </submittedName>
</protein>
<feature type="chain" id="PRO_5041341462" evidence="1">
    <location>
        <begin position="21"/>
        <end position="147"/>
    </location>
</feature>
<organism evidence="2 3">
    <name type="scientific">Immersiella caudata</name>
    <dbReference type="NCBI Taxonomy" id="314043"/>
    <lineage>
        <taxon>Eukaryota</taxon>
        <taxon>Fungi</taxon>
        <taxon>Dikarya</taxon>
        <taxon>Ascomycota</taxon>
        <taxon>Pezizomycotina</taxon>
        <taxon>Sordariomycetes</taxon>
        <taxon>Sordariomycetidae</taxon>
        <taxon>Sordariales</taxon>
        <taxon>Lasiosphaeriaceae</taxon>
        <taxon>Immersiella</taxon>
    </lineage>
</organism>